<dbReference type="PANTHER" id="PTHR43335">
    <property type="entry name" value="ABC TRANSPORTER, ATP-BINDING PROTEIN"/>
    <property type="match status" value="1"/>
</dbReference>
<evidence type="ECO:0000256" key="2">
    <source>
        <dbReference type="ARBA" id="ARBA00022448"/>
    </source>
</evidence>
<name>A0A1H2Z1W7_THIRO</name>
<gene>
    <name evidence="6" type="ORF">SAMN05421783_11491</name>
</gene>
<sequence length="312" mass="34022">MIEVRELSRSYGELKAVQAVSFDIGRGEIVGLLGHNGAGKTTIMKMMTGYLEPSSGSIRIDGLDIAEQRREAQRRIGYLPENCPLYPEMRVIDYLDYQAALHGMAGNRRPAAIRRAIERTDLGPKATAIIGTLSRGYRQRVGVAQAILHEPAILILDEPTNGLDPSQIQHMRSLVRELAKDATLIISTHVLQEVEAVCSRVLIMRGGQLALDSALDAIGRPKRLLVTLDCAPDEAQPVLARIEGVTDIEAWDGDAGLRHYALSAADPQALAPLVAKALGGQPWNLYGLAPERRDLEDLFGAVTLEQMEVAHV</sequence>
<keyword evidence="2" id="KW-0813">Transport</keyword>
<comment type="similarity">
    <text evidence="1">Belongs to the ABC transporter superfamily.</text>
</comment>
<proteinExistence type="inferred from homology"/>
<protein>
    <submittedName>
        <fullName evidence="6">ABC-2 type transport system ATP-binding protein</fullName>
    </submittedName>
</protein>
<evidence type="ECO:0000256" key="4">
    <source>
        <dbReference type="ARBA" id="ARBA00022840"/>
    </source>
</evidence>
<evidence type="ECO:0000256" key="3">
    <source>
        <dbReference type="ARBA" id="ARBA00022741"/>
    </source>
</evidence>
<dbReference type="PROSITE" id="PS50893">
    <property type="entry name" value="ABC_TRANSPORTER_2"/>
    <property type="match status" value="1"/>
</dbReference>
<dbReference type="OrthoDB" id="9805029at2"/>
<dbReference type="STRING" id="1058.SAMN05421783_11491"/>
<dbReference type="Proteomes" id="UP000198816">
    <property type="component" value="Unassembled WGS sequence"/>
</dbReference>
<evidence type="ECO:0000313" key="6">
    <source>
        <dbReference type="EMBL" id="SDX11433.1"/>
    </source>
</evidence>
<dbReference type="InterPro" id="IPR003593">
    <property type="entry name" value="AAA+_ATPase"/>
</dbReference>
<dbReference type="PANTHER" id="PTHR43335:SF4">
    <property type="entry name" value="ABC TRANSPORTER, ATP-BINDING PROTEIN"/>
    <property type="match status" value="1"/>
</dbReference>
<reference evidence="7" key="1">
    <citation type="submission" date="2016-10" db="EMBL/GenBank/DDBJ databases">
        <authorList>
            <person name="Varghese N."/>
            <person name="Submissions S."/>
        </authorList>
    </citation>
    <scope>NUCLEOTIDE SEQUENCE [LARGE SCALE GENOMIC DNA]</scope>
    <source>
        <strain evidence="7">DSM 217</strain>
    </source>
</reference>
<accession>A0A1H2Z1W7</accession>
<dbReference type="GO" id="GO:0016887">
    <property type="term" value="F:ATP hydrolysis activity"/>
    <property type="evidence" value="ECO:0007669"/>
    <property type="project" value="InterPro"/>
</dbReference>
<keyword evidence="4 6" id="KW-0067">ATP-binding</keyword>
<keyword evidence="3" id="KW-0547">Nucleotide-binding</keyword>
<evidence type="ECO:0000259" key="5">
    <source>
        <dbReference type="PROSITE" id="PS50893"/>
    </source>
</evidence>
<dbReference type="SMART" id="SM00382">
    <property type="entry name" value="AAA"/>
    <property type="match status" value="1"/>
</dbReference>
<dbReference type="Pfam" id="PF00005">
    <property type="entry name" value="ABC_tran"/>
    <property type="match status" value="1"/>
</dbReference>
<dbReference type="Gene3D" id="3.40.50.300">
    <property type="entry name" value="P-loop containing nucleotide triphosphate hydrolases"/>
    <property type="match status" value="1"/>
</dbReference>
<evidence type="ECO:0000313" key="7">
    <source>
        <dbReference type="Proteomes" id="UP000198816"/>
    </source>
</evidence>
<organism evidence="6 7">
    <name type="scientific">Thiocapsa roseopersicina</name>
    <dbReference type="NCBI Taxonomy" id="1058"/>
    <lineage>
        <taxon>Bacteria</taxon>
        <taxon>Pseudomonadati</taxon>
        <taxon>Pseudomonadota</taxon>
        <taxon>Gammaproteobacteria</taxon>
        <taxon>Chromatiales</taxon>
        <taxon>Chromatiaceae</taxon>
        <taxon>Thiocapsa</taxon>
    </lineage>
</organism>
<keyword evidence="7" id="KW-1185">Reference proteome</keyword>
<dbReference type="CDD" id="cd03230">
    <property type="entry name" value="ABC_DR_subfamily_A"/>
    <property type="match status" value="1"/>
</dbReference>
<dbReference type="AlphaFoldDB" id="A0A1H2Z1W7"/>
<dbReference type="SUPFAM" id="SSF52540">
    <property type="entry name" value="P-loop containing nucleoside triphosphate hydrolases"/>
    <property type="match status" value="1"/>
</dbReference>
<dbReference type="RefSeq" id="WP_093033877.1">
    <property type="nucleotide sequence ID" value="NZ_FNNZ01000014.1"/>
</dbReference>
<dbReference type="InterPro" id="IPR027417">
    <property type="entry name" value="P-loop_NTPase"/>
</dbReference>
<evidence type="ECO:0000256" key="1">
    <source>
        <dbReference type="ARBA" id="ARBA00005417"/>
    </source>
</evidence>
<dbReference type="InterPro" id="IPR003439">
    <property type="entry name" value="ABC_transporter-like_ATP-bd"/>
</dbReference>
<dbReference type="EMBL" id="FNNZ01000014">
    <property type="protein sequence ID" value="SDX11433.1"/>
    <property type="molecule type" value="Genomic_DNA"/>
</dbReference>
<feature type="domain" description="ABC transporter" evidence="5">
    <location>
        <begin position="2"/>
        <end position="231"/>
    </location>
</feature>
<dbReference type="GO" id="GO:0005524">
    <property type="term" value="F:ATP binding"/>
    <property type="evidence" value="ECO:0007669"/>
    <property type="project" value="UniProtKB-KW"/>
</dbReference>